<evidence type="ECO:0000313" key="3">
    <source>
        <dbReference type="EMBL" id="QJF52050.1"/>
    </source>
</evidence>
<dbReference type="KEGG" id="rpon:G3256_13180"/>
<sequence>MTTALILHYAPDNASLPVRLVLEELQLPFETRLVDRATEAQRTPAYLALNPAGLIPALETPDGVIFETAAILLWLADRSGQLAPMPDGQARGSFLKWLLFASNTLHAELRRLFYAGNYIGDDPDDQEHLRHHARRAVLSHLRLLEDARRPDTPLSVLDFYLAAMLRWCALYPRGTDHSWFDLKSFPQLHRMAAALELRDSAKAAQQAEGLGTTPFTAPHPPQPPEGTAI</sequence>
<dbReference type="PANTHER" id="PTHR44051">
    <property type="entry name" value="GLUTATHIONE S-TRANSFERASE-RELATED"/>
    <property type="match status" value="1"/>
</dbReference>
<dbReference type="PROSITE" id="PS50404">
    <property type="entry name" value="GST_NTER"/>
    <property type="match status" value="1"/>
</dbReference>
<dbReference type="AlphaFoldDB" id="A0A858SUV0"/>
<dbReference type="Gene3D" id="3.40.30.10">
    <property type="entry name" value="Glutaredoxin"/>
    <property type="match status" value="1"/>
</dbReference>
<gene>
    <name evidence="3" type="ORF">G3256_13180</name>
</gene>
<name>A0A858SUV0_9RHOB</name>
<proteinExistence type="predicted"/>
<dbReference type="RefSeq" id="WP_169641269.1">
    <property type="nucleotide sequence ID" value="NZ_CP048788.1"/>
</dbReference>
<dbReference type="Pfam" id="PF13409">
    <property type="entry name" value="GST_N_2"/>
    <property type="match status" value="1"/>
</dbReference>
<keyword evidence="3" id="KW-0808">Transferase</keyword>
<keyword evidence="4" id="KW-1185">Reference proteome</keyword>
<evidence type="ECO:0000313" key="4">
    <source>
        <dbReference type="Proteomes" id="UP000503308"/>
    </source>
</evidence>
<dbReference type="InterPro" id="IPR036282">
    <property type="entry name" value="Glutathione-S-Trfase_C_sf"/>
</dbReference>
<protein>
    <submittedName>
        <fullName evidence="3">Glutathione S-transferase family protein</fullName>
    </submittedName>
</protein>
<feature type="domain" description="GST N-terminal" evidence="2">
    <location>
        <begin position="2"/>
        <end position="83"/>
    </location>
</feature>
<dbReference type="EMBL" id="CP048788">
    <property type="protein sequence ID" value="QJF52050.1"/>
    <property type="molecule type" value="Genomic_DNA"/>
</dbReference>
<feature type="compositionally biased region" description="Pro residues" evidence="1">
    <location>
        <begin position="217"/>
        <end position="229"/>
    </location>
</feature>
<dbReference type="SUPFAM" id="SSF52833">
    <property type="entry name" value="Thioredoxin-like"/>
    <property type="match status" value="1"/>
</dbReference>
<dbReference type="InterPro" id="IPR004045">
    <property type="entry name" value="Glutathione_S-Trfase_N"/>
</dbReference>
<evidence type="ECO:0000256" key="1">
    <source>
        <dbReference type="SAM" id="MobiDB-lite"/>
    </source>
</evidence>
<feature type="region of interest" description="Disordered" evidence="1">
    <location>
        <begin position="202"/>
        <end position="229"/>
    </location>
</feature>
<dbReference type="CDD" id="cd03057">
    <property type="entry name" value="GST_N_Beta"/>
    <property type="match status" value="1"/>
</dbReference>
<dbReference type="Gene3D" id="1.20.1050.10">
    <property type="match status" value="1"/>
</dbReference>
<accession>A0A858SUV0</accession>
<dbReference type="SFLD" id="SFLDG00358">
    <property type="entry name" value="Main_(cytGST)"/>
    <property type="match status" value="1"/>
</dbReference>
<dbReference type="SFLD" id="SFLDS00019">
    <property type="entry name" value="Glutathione_Transferase_(cytos"/>
    <property type="match status" value="1"/>
</dbReference>
<organism evidence="3 4">
    <name type="scientific">Roseobacter ponti</name>
    <dbReference type="NCBI Taxonomy" id="1891787"/>
    <lineage>
        <taxon>Bacteria</taxon>
        <taxon>Pseudomonadati</taxon>
        <taxon>Pseudomonadota</taxon>
        <taxon>Alphaproteobacteria</taxon>
        <taxon>Rhodobacterales</taxon>
        <taxon>Roseobacteraceae</taxon>
        <taxon>Roseobacter</taxon>
    </lineage>
</organism>
<dbReference type="Proteomes" id="UP000503308">
    <property type="component" value="Chromosome"/>
</dbReference>
<dbReference type="InterPro" id="IPR040079">
    <property type="entry name" value="Glutathione_S-Trfase"/>
</dbReference>
<dbReference type="PANTHER" id="PTHR44051:SF8">
    <property type="entry name" value="GLUTATHIONE S-TRANSFERASE GSTA"/>
    <property type="match status" value="1"/>
</dbReference>
<dbReference type="GO" id="GO:0016740">
    <property type="term" value="F:transferase activity"/>
    <property type="evidence" value="ECO:0007669"/>
    <property type="project" value="UniProtKB-KW"/>
</dbReference>
<evidence type="ECO:0000259" key="2">
    <source>
        <dbReference type="PROSITE" id="PS50404"/>
    </source>
</evidence>
<reference evidence="3 4" key="1">
    <citation type="submission" date="2020-02" db="EMBL/GenBank/DDBJ databases">
        <title>Genome sequence of Roseobacter ponti.</title>
        <authorList>
            <person name="Hollensteiner J."/>
            <person name="Schneider D."/>
            <person name="Poehlein A."/>
            <person name="Daniel R."/>
        </authorList>
    </citation>
    <scope>NUCLEOTIDE SEQUENCE [LARGE SCALE GENOMIC DNA]</scope>
    <source>
        <strain evidence="3 4">DSM 106830</strain>
    </source>
</reference>
<dbReference type="SUPFAM" id="SSF47616">
    <property type="entry name" value="GST C-terminal domain-like"/>
    <property type="match status" value="1"/>
</dbReference>
<dbReference type="InterPro" id="IPR036249">
    <property type="entry name" value="Thioredoxin-like_sf"/>
</dbReference>